<name>A0A8J6PCW5_9FLAO</name>
<dbReference type="EMBL" id="JACVEL010000005">
    <property type="protein sequence ID" value="MBC9812702.1"/>
    <property type="molecule type" value="Genomic_DNA"/>
</dbReference>
<sequence length="459" mass="49694">MKKYITYTRFLIGILMLLHTGITCLSQTPVTRIYTDHSGYFTSSTSSPVSVDVATQNLIAFRTGSTVWSTGVNNAALTANGITFVPLNFNAMPATVSGSSSSAVIGLGRQYGGFSTTPAANGCYPAVTPPFGGNVSSYLTDGQNGLDLSTAVFNIGGTIGYTVSMIDPASIGDGVPDIVVTQTGDLNSSVWDKFRFLNASNVLVGTEVDVNFSAVSAVARPYWKFYTLGGACGASTAGTRDLRLLAFDFADLGITISNYTSIARFQHILTPNSDVAFVAYNTISAVILPITLLSFEAQQENDEVRIRWRTATEINTDYFVIERSADGYNWEQVVRRAAAGNSHAELQYEEFDENPLNDVSYYRLKQTDFDGNYTYSNIVAVNIEGKPVELFPNPVSGILSVRGENVGKIRVLNLLGQDVTGKTMVVNASKTFVQIDVSTLDKGYYIIRSKGRSYPVIVE</sequence>
<dbReference type="InterPro" id="IPR026444">
    <property type="entry name" value="Secre_tail"/>
</dbReference>
<accession>A0A8J6PCW5</accession>
<evidence type="ECO:0000259" key="2">
    <source>
        <dbReference type="Pfam" id="PF18962"/>
    </source>
</evidence>
<evidence type="ECO:0000256" key="1">
    <source>
        <dbReference type="ARBA" id="ARBA00022729"/>
    </source>
</evidence>
<evidence type="ECO:0000313" key="3">
    <source>
        <dbReference type="EMBL" id="MBC9812702.1"/>
    </source>
</evidence>
<organism evidence="3 4">
    <name type="scientific">Taishania pollutisoli</name>
    <dbReference type="NCBI Taxonomy" id="2766479"/>
    <lineage>
        <taxon>Bacteria</taxon>
        <taxon>Pseudomonadati</taxon>
        <taxon>Bacteroidota</taxon>
        <taxon>Flavobacteriia</taxon>
        <taxon>Flavobacteriales</taxon>
        <taxon>Crocinitomicaceae</taxon>
        <taxon>Taishania</taxon>
    </lineage>
</organism>
<dbReference type="Proteomes" id="UP000652681">
    <property type="component" value="Unassembled WGS sequence"/>
</dbReference>
<gene>
    <name evidence="3" type="ORF">H9Y05_09490</name>
</gene>
<dbReference type="NCBIfam" id="TIGR04183">
    <property type="entry name" value="Por_Secre_tail"/>
    <property type="match status" value="1"/>
</dbReference>
<protein>
    <submittedName>
        <fullName evidence="3">T9SS type A sorting domain-containing protein</fullName>
    </submittedName>
</protein>
<proteinExistence type="predicted"/>
<keyword evidence="1" id="KW-0732">Signal</keyword>
<dbReference type="RefSeq" id="WP_216714144.1">
    <property type="nucleotide sequence ID" value="NZ_JACVEL010000005.1"/>
</dbReference>
<feature type="domain" description="Secretion system C-terminal sorting" evidence="2">
    <location>
        <begin position="390"/>
        <end position="451"/>
    </location>
</feature>
<keyword evidence="4" id="KW-1185">Reference proteome</keyword>
<reference evidence="3" key="1">
    <citation type="submission" date="2020-09" db="EMBL/GenBank/DDBJ databases">
        <title>Taishania pollutisoli gen. nov., sp. nov., Isolated from Tetrabromobisphenol A-Contaminated Soil.</title>
        <authorList>
            <person name="Chen Q."/>
        </authorList>
    </citation>
    <scope>NUCLEOTIDE SEQUENCE</scope>
    <source>
        <strain evidence="3">CZZ-1</strain>
    </source>
</reference>
<dbReference type="Pfam" id="PF18962">
    <property type="entry name" value="Por_Secre_tail"/>
    <property type="match status" value="1"/>
</dbReference>
<evidence type="ECO:0000313" key="4">
    <source>
        <dbReference type="Proteomes" id="UP000652681"/>
    </source>
</evidence>
<dbReference type="AlphaFoldDB" id="A0A8J6PCW5"/>
<comment type="caution">
    <text evidence="3">The sequence shown here is derived from an EMBL/GenBank/DDBJ whole genome shotgun (WGS) entry which is preliminary data.</text>
</comment>